<dbReference type="PROSITE" id="PS00036">
    <property type="entry name" value="BZIP_BASIC"/>
    <property type="match status" value="1"/>
</dbReference>
<dbReference type="OrthoDB" id="1642657at2759"/>
<keyword evidence="4" id="KW-0238">DNA-binding</keyword>
<evidence type="ECO:0000259" key="9">
    <source>
        <dbReference type="PROSITE" id="PS50217"/>
    </source>
</evidence>
<dbReference type="GO" id="GO:0003700">
    <property type="term" value="F:DNA-binding transcription factor activity"/>
    <property type="evidence" value="ECO:0007669"/>
    <property type="project" value="InterPro"/>
</dbReference>
<dbReference type="SUPFAM" id="SSF57959">
    <property type="entry name" value="Leucine zipper domain"/>
    <property type="match status" value="1"/>
</dbReference>
<feature type="compositionally biased region" description="Basic and acidic residues" evidence="8">
    <location>
        <begin position="197"/>
        <end position="208"/>
    </location>
</feature>
<dbReference type="PROSITE" id="PS50217">
    <property type="entry name" value="BZIP"/>
    <property type="match status" value="1"/>
</dbReference>
<dbReference type="EMBL" id="CM017325">
    <property type="protein sequence ID" value="KAE8056067.1"/>
    <property type="molecule type" value="Genomic_DNA"/>
</dbReference>
<name>A0A5N6R8G0_9ROSI</name>
<dbReference type="PANTHER" id="PTHR45967:SF38">
    <property type="entry name" value="G-BOX-BINDING FACTOR 2"/>
    <property type="match status" value="1"/>
</dbReference>
<protein>
    <recommendedName>
        <fullName evidence="9">BZIP domain-containing protein</fullName>
    </recommendedName>
</protein>
<dbReference type="SMART" id="SM00338">
    <property type="entry name" value="BRLZ"/>
    <property type="match status" value="1"/>
</dbReference>
<keyword evidence="7" id="KW-0175">Coiled coil</keyword>
<evidence type="ECO:0000256" key="8">
    <source>
        <dbReference type="SAM" id="MobiDB-lite"/>
    </source>
</evidence>
<evidence type="ECO:0000256" key="7">
    <source>
        <dbReference type="SAM" id="Coils"/>
    </source>
</evidence>
<dbReference type="InterPro" id="IPR044827">
    <property type="entry name" value="GBF-like"/>
</dbReference>
<dbReference type="Gene3D" id="1.20.5.170">
    <property type="match status" value="1"/>
</dbReference>
<feature type="region of interest" description="Disordered" evidence="8">
    <location>
        <begin position="191"/>
        <end position="226"/>
    </location>
</feature>
<evidence type="ECO:0000256" key="6">
    <source>
        <dbReference type="ARBA" id="ARBA00023242"/>
    </source>
</evidence>
<evidence type="ECO:0000256" key="3">
    <source>
        <dbReference type="ARBA" id="ARBA00023015"/>
    </source>
</evidence>
<gene>
    <name evidence="10" type="ORF">FH972_012865</name>
</gene>
<comment type="subcellular location">
    <subcellularLocation>
        <location evidence="1">Nucleus</location>
    </subcellularLocation>
</comment>
<evidence type="ECO:0000313" key="11">
    <source>
        <dbReference type="Proteomes" id="UP000327013"/>
    </source>
</evidence>
<keyword evidence="11" id="KW-1185">Reference proteome</keyword>
<dbReference type="AlphaFoldDB" id="A0A5N6R8G0"/>
<evidence type="ECO:0000256" key="1">
    <source>
        <dbReference type="ARBA" id="ARBA00004123"/>
    </source>
</evidence>
<feature type="region of interest" description="Disordered" evidence="8">
    <location>
        <begin position="1"/>
        <end position="46"/>
    </location>
</feature>
<keyword evidence="6" id="KW-0539">Nucleus</keyword>
<dbReference type="Pfam" id="PF00170">
    <property type="entry name" value="bZIP_1"/>
    <property type="match status" value="1"/>
</dbReference>
<sequence>MGHTQRKNGSKRMLSTDDNMKLHTRVSLSTEGKANGKTTGVSESAPAPANLVGMSIEFPNEKIETGAVSIGSSAATGSTFRGLVQNEKQLIRERRKQANRESARKSRLKKQAEMEELRRKYGYLDVENKALKTELVNLKAYSDKLRLENAALTEKLKNTQVGKQEGMVGAEIQAALSLPNSYVNGLNSDSASGNVHWESENHEKSDSRTKHHQLKTNFRADAVAAG</sequence>
<dbReference type="Proteomes" id="UP000327013">
    <property type="component" value="Chromosome 5"/>
</dbReference>
<dbReference type="PANTHER" id="PTHR45967">
    <property type="entry name" value="G-BOX-BINDING FACTOR 3-RELATED"/>
    <property type="match status" value="1"/>
</dbReference>
<evidence type="ECO:0000256" key="5">
    <source>
        <dbReference type="ARBA" id="ARBA00023163"/>
    </source>
</evidence>
<comment type="similarity">
    <text evidence="2">Belongs to the bZIP family.</text>
</comment>
<evidence type="ECO:0000313" key="10">
    <source>
        <dbReference type="EMBL" id="KAE8056067.1"/>
    </source>
</evidence>
<dbReference type="GO" id="GO:0005634">
    <property type="term" value="C:nucleus"/>
    <property type="evidence" value="ECO:0007669"/>
    <property type="project" value="UniProtKB-SubCell"/>
</dbReference>
<keyword evidence="5" id="KW-0804">Transcription</keyword>
<evidence type="ECO:0000256" key="2">
    <source>
        <dbReference type="ARBA" id="ARBA00007163"/>
    </source>
</evidence>
<feature type="compositionally biased region" description="Basic residues" evidence="8">
    <location>
        <begin position="1"/>
        <end position="10"/>
    </location>
</feature>
<organism evidence="10 11">
    <name type="scientific">Carpinus fangiana</name>
    <dbReference type="NCBI Taxonomy" id="176857"/>
    <lineage>
        <taxon>Eukaryota</taxon>
        <taxon>Viridiplantae</taxon>
        <taxon>Streptophyta</taxon>
        <taxon>Embryophyta</taxon>
        <taxon>Tracheophyta</taxon>
        <taxon>Spermatophyta</taxon>
        <taxon>Magnoliopsida</taxon>
        <taxon>eudicotyledons</taxon>
        <taxon>Gunneridae</taxon>
        <taxon>Pentapetalae</taxon>
        <taxon>rosids</taxon>
        <taxon>fabids</taxon>
        <taxon>Fagales</taxon>
        <taxon>Betulaceae</taxon>
        <taxon>Carpinus</taxon>
    </lineage>
</organism>
<proteinExistence type="inferred from homology"/>
<reference evidence="10 11" key="1">
    <citation type="submission" date="2019-06" db="EMBL/GenBank/DDBJ databases">
        <title>A chromosomal-level reference genome of Carpinus fangiana (Coryloideae, Betulaceae).</title>
        <authorList>
            <person name="Yang X."/>
            <person name="Wang Z."/>
            <person name="Zhang L."/>
            <person name="Hao G."/>
            <person name="Liu J."/>
            <person name="Yang Y."/>
        </authorList>
    </citation>
    <scope>NUCLEOTIDE SEQUENCE [LARGE SCALE GENOMIC DNA]</scope>
    <source>
        <strain evidence="10">Cfa_2016G</strain>
        <tissue evidence="10">Leaf</tissue>
    </source>
</reference>
<evidence type="ECO:0000256" key="4">
    <source>
        <dbReference type="ARBA" id="ARBA00023125"/>
    </source>
</evidence>
<feature type="compositionally biased region" description="Polar residues" evidence="8">
    <location>
        <begin position="26"/>
        <end position="42"/>
    </location>
</feature>
<keyword evidence="3" id="KW-0805">Transcription regulation</keyword>
<dbReference type="InterPro" id="IPR004827">
    <property type="entry name" value="bZIP"/>
</dbReference>
<dbReference type="InterPro" id="IPR045314">
    <property type="entry name" value="bZIP_plant_GBF1"/>
</dbReference>
<feature type="domain" description="BZIP" evidence="9">
    <location>
        <begin position="92"/>
        <end position="152"/>
    </location>
</feature>
<feature type="coiled-coil region" evidence="7">
    <location>
        <begin position="95"/>
        <end position="148"/>
    </location>
</feature>
<accession>A0A5N6R8G0</accession>
<dbReference type="CDD" id="cd14702">
    <property type="entry name" value="bZIP_plant_GBF1"/>
    <property type="match status" value="1"/>
</dbReference>
<dbReference type="GO" id="GO:0043565">
    <property type="term" value="F:sequence-specific DNA binding"/>
    <property type="evidence" value="ECO:0007669"/>
    <property type="project" value="InterPro"/>
</dbReference>
<dbReference type="InterPro" id="IPR046347">
    <property type="entry name" value="bZIP_sf"/>
</dbReference>